<keyword evidence="3" id="KW-0050">Antiport</keyword>
<dbReference type="InterPro" id="IPR038770">
    <property type="entry name" value="Na+/solute_symporter_sf"/>
</dbReference>
<dbReference type="GO" id="GO:0016020">
    <property type="term" value="C:membrane"/>
    <property type="evidence" value="ECO:0007669"/>
    <property type="project" value="UniProtKB-SubCell"/>
</dbReference>
<evidence type="ECO:0000256" key="3">
    <source>
        <dbReference type="ARBA" id="ARBA00022449"/>
    </source>
</evidence>
<keyword evidence="6" id="KW-0915">Sodium</keyword>
<feature type="transmembrane region" description="Helical" evidence="10">
    <location>
        <begin position="62"/>
        <end position="82"/>
    </location>
</feature>
<evidence type="ECO:0000313" key="13">
    <source>
        <dbReference type="Proteomes" id="UP000320184"/>
    </source>
</evidence>
<dbReference type="Gene3D" id="1.20.1530.20">
    <property type="match status" value="1"/>
</dbReference>
<feature type="transmembrane region" description="Helical" evidence="10">
    <location>
        <begin position="6"/>
        <end position="23"/>
    </location>
</feature>
<evidence type="ECO:0000256" key="5">
    <source>
        <dbReference type="ARBA" id="ARBA00022989"/>
    </source>
</evidence>
<dbReference type="PANTHER" id="PTHR43562">
    <property type="entry name" value="NAPA-TYPE SODIUM/HYDROGEN ANTIPORTER"/>
    <property type="match status" value="1"/>
</dbReference>
<feature type="transmembrane region" description="Helical" evidence="10">
    <location>
        <begin position="228"/>
        <end position="246"/>
    </location>
</feature>
<reference evidence="12 13" key="1">
    <citation type="journal article" date="2019" name="Nat. Microbiol.">
        <title>Mediterranean grassland soil C-N compound turnover is dependent on rainfall and depth, and is mediated by genomically divergent microorganisms.</title>
        <authorList>
            <person name="Diamond S."/>
            <person name="Andeer P.F."/>
            <person name="Li Z."/>
            <person name="Crits-Christoph A."/>
            <person name="Burstein D."/>
            <person name="Anantharaman K."/>
            <person name="Lane K.R."/>
            <person name="Thomas B.C."/>
            <person name="Pan C."/>
            <person name="Northen T.R."/>
            <person name="Banfield J.F."/>
        </authorList>
    </citation>
    <scope>NUCLEOTIDE SEQUENCE [LARGE SCALE GENOMIC DNA]</scope>
    <source>
        <strain evidence="12">WS_3</strain>
    </source>
</reference>
<feature type="transmembrane region" description="Helical" evidence="10">
    <location>
        <begin position="159"/>
        <end position="184"/>
    </location>
</feature>
<feature type="transmembrane region" description="Helical" evidence="10">
    <location>
        <begin position="196"/>
        <end position="216"/>
    </location>
</feature>
<evidence type="ECO:0000256" key="7">
    <source>
        <dbReference type="ARBA" id="ARBA00023065"/>
    </source>
</evidence>
<keyword evidence="5 10" id="KW-1133">Transmembrane helix</keyword>
<name>A0A538SIA6_UNCEI</name>
<evidence type="ECO:0000256" key="4">
    <source>
        <dbReference type="ARBA" id="ARBA00022692"/>
    </source>
</evidence>
<gene>
    <name evidence="12" type="ORF">E6K73_06730</name>
</gene>
<dbReference type="GO" id="GO:0006814">
    <property type="term" value="P:sodium ion transport"/>
    <property type="evidence" value="ECO:0007669"/>
    <property type="project" value="UniProtKB-KW"/>
</dbReference>
<dbReference type="PANTHER" id="PTHR43562:SF3">
    <property type="entry name" value="SODIUM ION_PROTON EXCHANGER (EUROFUNG)"/>
    <property type="match status" value="1"/>
</dbReference>
<keyword evidence="2" id="KW-0813">Transport</keyword>
<comment type="caution">
    <text evidence="12">The sequence shown here is derived from an EMBL/GenBank/DDBJ whole genome shotgun (WGS) entry which is preliminary data.</text>
</comment>
<organism evidence="12 13">
    <name type="scientific">Eiseniibacteriota bacterium</name>
    <dbReference type="NCBI Taxonomy" id="2212470"/>
    <lineage>
        <taxon>Bacteria</taxon>
        <taxon>Candidatus Eiseniibacteriota</taxon>
    </lineage>
</organism>
<sequence length="424" mass="43946">MKDTDILPVLGAMVLMLLGGKLGGSLVGRLGQSPVLGELAAGIVIGNLGLLGIHGLDSLRGLAGLDLLAQIGVLFLLFSVGLDSDVKQMMAVGASSLLVAVLGVIAPIGLGYFCSAWFFPHHNPLTHWFVGATLCATSVGITARVLSDLNRTTSTEGRIILGAAVIDDVLGLIVLAVVAGVIQAANQGKPFQGASALWIVGKAALFLVGAVTVGQWVSRRAFGLAARLHGEGLLLSVALAFCFGLAYLAGRIGLAPIVGAFAAGLVLDEVDYQPLRDLDQAGRGIPQLLEPINTFLVPVFFVLMGMRVDLSVFGMRGVLGFAAVLTLAAVAGKQVCALGVLEKQTDRLAVGLGMIPRGEVGLIFAGIGATLTIAGDRVVSPSVFSAVVVMVALTTLMTPPLLGWRLRQLDRPRLARSAVARSRR</sequence>
<dbReference type="Proteomes" id="UP000320184">
    <property type="component" value="Unassembled WGS sequence"/>
</dbReference>
<keyword evidence="9" id="KW-0739">Sodium transport</keyword>
<feature type="transmembrane region" description="Helical" evidence="10">
    <location>
        <begin position="318"/>
        <end position="341"/>
    </location>
</feature>
<evidence type="ECO:0000256" key="8">
    <source>
        <dbReference type="ARBA" id="ARBA00023136"/>
    </source>
</evidence>
<evidence type="ECO:0000256" key="2">
    <source>
        <dbReference type="ARBA" id="ARBA00022448"/>
    </source>
</evidence>
<feature type="domain" description="Cation/H+ exchanger transmembrane" evidence="11">
    <location>
        <begin position="22"/>
        <end position="402"/>
    </location>
</feature>
<feature type="transmembrane region" description="Helical" evidence="10">
    <location>
        <begin position="94"/>
        <end position="119"/>
    </location>
</feature>
<protein>
    <submittedName>
        <fullName evidence="12">Cation:proton antiporter</fullName>
    </submittedName>
</protein>
<keyword evidence="7" id="KW-0406">Ion transport</keyword>
<evidence type="ECO:0000256" key="1">
    <source>
        <dbReference type="ARBA" id="ARBA00004141"/>
    </source>
</evidence>
<feature type="transmembrane region" description="Helical" evidence="10">
    <location>
        <begin position="348"/>
        <end position="371"/>
    </location>
</feature>
<feature type="transmembrane region" description="Helical" evidence="10">
    <location>
        <begin position="125"/>
        <end position="147"/>
    </location>
</feature>
<evidence type="ECO:0000313" key="12">
    <source>
        <dbReference type="EMBL" id="TMQ51088.1"/>
    </source>
</evidence>
<dbReference type="AlphaFoldDB" id="A0A538SIA6"/>
<evidence type="ECO:0000256" key="10">
    <source>
        <dbReference type="SAM" id="Phobius"/>
    </source>
</evidence>
<accession>A0A538SIA6</accession>
<dbReference type="Pfam" id="PF00999">
    <property type="entry name" value="Na_H_Exchanger"/>
    <property type="match status" value="1"/>
</dbReference>
<dbReference type="GO" id="GO:0015297">
    <property type="term" value="F:antiporter activity"/>
    <property type="evidence" value="ECO:0007669"/>
    <property type="project" value="UniProtKB-KW"/>
</dbReference>
<keyword evidence="4 10" id="KW-0812">Transmembrane</keyword>
<evidence type="ECO:0000256" key="6">
    <source>
        <dbReference type="ARBA" id="ARBA00023053"/>
    </source>
</evidence>
<evidence type="ECO:0000259" key="11">
    <source>
        <dbReference type="Pfam" id="PF00999"/>
    </source>
</evidence>
<dbReference type="EMBL" id="VBOT01000081">
    <property type="protein sequence ID" value="TMQ51088.1"/>
    <property type="molecule type" value="Genomic_DNA"/>
</dbReference>
<proteinExistence type="predicted"/>
<feature type="transmembrane region" description="Helical" evidence="10">
    <location>
        <begin position="383"/>
        <end position="404"/>
    </location>
</feature>
<keyword evidence="8 10" id="KW-0472">Membrane</keyword>
<comment type="subcellular location">
    <subcellularLocation>
        <location evidence="1">Membrane</location>
        <topology evidence="1">Multi-pass membrane protein</topology>
    </subcellularLocation>
</comment>
<dbReference type="GO" id="GO:1902600">
    <property type="term" value="P:proton transmembrane transport"/>
    <property type="evidence" value="ECO:0007669"/>
    <property type="project" value="InterPro"/>
</dbReference>
<dbReference type="InterPro" id="IPR006153">
    <property type="entry name" value="Cation/H_exchanger_TM"/>
</dbReference>
<evidence type="ECO:0000256" key="9">
    <source>
        <dbReference type="ARBA" id="ARBA00023201"/>
    </source>
</evidence>
<feature type="transmembrane region" description="Helical" evidence="10">
    <location>
        <begin position="35"/>
        <end position="56"/>
    </location>
</feature>